<keyword evidence="4 5" id="KW-0802">TPR repeat</keyword>
<feature type="compositionally biased region" description="Low complexity" evidence="6">
    <location>
        <begin position="125"/>
        <end position="136"/>
    </location>
</feature>
<evidence type="ECO:0000259" key="7">
    <source>
        <dbReference type="Pfam" id="PF13877"/>
    </source>
</evidence>
<evidence type="ECO:0000256" key="4">
    <source>
        <dbReference type="ARBA" id="ARBA00022803"/>
    </source>
</evidence>
<dbReference type="InterPro" id="IPR025986">
    <property type="entry name" value="RPAP3-like_C"/>
</dbReference>
<dbReference type="PROSITE" id="PS50005">
    <property type="entry name" value="TPR"/>
    <property type="match status" value="2"/>
</dbReference>
<comment type="subcellular location">
    <subcellularLocation>
        <location evidence="1">Cytoplasm</location>
    </subcellularLocation>
</comment>
<evidence type="ECO:0000256" key="2">
    <source>
        <dbReference type="ARBA" id="ARBA00022490"/>
    </source>
</evidence>
<dbReference type="Pfam" id="PF13432">
    <property type="entry name" value="TPR_16"/>
    <property type="match status" value="2"/>
</dbReference>
<dbReference type="eggNOG" id="KOG1124">
    <property type="taxonomic scope" value="Eukaryota"/>
</dbReference>
<organism evidence="8 9">
    <name type="scientific">Nematostella vectensis</name>
    <name type="common">Starlet sea anemone</name>
    <dbReference type="NCBI Taxonomy" id="45351"/>
    <lineage>
        <taxon>Eukaryota</taxon>
        <taxon>Metazoa</taxon>
        <taxon>Cnidaria</taxon>
        <taxon>Anthozoa</taxon>
        <taxon>Hexacorallia</taxon>
        <taxon>Actiniaria</taxon>
        <taxon>Edwardsiidae</taxon>
        <taxon>Nematostella</taxon>
    </lineage>
</organism>
<dbReference type="InterPro" id="IPR019734">
    <property type="entry name" value="TPR_rpt"/>
</dbReference>
<dbReference type="Proteomes" id="UP000001593">
    <property type="component" value="Unassembled WGS sequence"/>
</dbReference>
<evidence type="ECO:0000256" key="6">
    <source>
        <dbReference type="SAM" id="MobiDB-lite"/>
    </source>
</evidence>
<dbReference type="GO" id="GO:0005739">
    <property type="term" value="C:mitochondrion"/>
    <property type="evidence" value="ECO:0000318"/>
    <property type="project" value="GO_Central"/>
</dbReference>
<feature type="region of interest" description="Disordered" evidence="6">
    <location>
        <begin position="118"/>
        <end position="161"/>
    </location>
</feature>
<keyword evidence="2" id="KW-0963">Cytoplasm</keyword>
<dbReference type="InterPro" id="IPR011990">
    <property type="entry name" value="TPR-like_helical_dom_sf"/>
</dbReference>
<dbReference type="PANTHER" id="PTHR45984">
    <property type="entry name" value="RNA (RNA) POLYMERASE II ASSOCIATED PROTEIN HOMOLOG"/>
    <property type="match status" value="1"/>
</dbReference>
<dbReference type="Pfam" id="PF13181">
    <property type="entry name" value="TPR_8"/>
    <property type="match status" value="2"/>
</dbReference>
<dbReference type="OMA" id="ECTIYTN"/>
<accession>A7SYL2</accession>
<dbReference type="Pfam" id="PF13877">
    <property type="entry name" value="RPAP3_C"/>
    <property type="match status" value="1"/>
</dbReference>
<dbReference type="Gene3D" id="1.25.40.10">
    <property type="entry name" value="Tetratricopeptide repeat domain"/>
    <property type="match status" value="4"/>
</dbReference>
<sequence>MGTEGVYGTTKAGIPLHHLDYKYVGSCSDGKELEKILKVLRSGEEGTYPELIEFTEKRLEEVMPKSRALRKDLPAKSYRDLGKPEQEELVNDIEEWMTDISQLDSKLKTNSDAEAISDFLPPVRSSKTIGSTSSPSQATNTFDRPQGKQKGPVAPRSYTEWDKFDPDEEVKLLEEKEKQQVKEKKEKARINTREAKLPTNVKTPAKTDQELTFLANREKDKGNDAFRSGDYKESLVYYTRSIELKPTAASYNNRAMAEIKLSEYAKAIEDCNTVIFLEPDNLKAFLRRAIAQKQTGKVQAAKKDLNKVLEIEPNNKRAKELLEEITKENSQGKVAKEAQSKSESNPTSRKQGGGQRLKIVEVDEEEDDEEETEAADEEKIKTVNGLNGVERPAEKPMTNGVIEGALAKSGAENGLEFTSQNNRAKKDLGANIASLDTSSIAAPLSVNQNNQVAEKPPMEVASQPAPPSPPRDLPNLAVRAKDEGMRLYKIGRYAEAVEKYSQAIDVLWKDKSHFKSALASLLYNRASCLGRIGDASGCVKDCTSSLNLIPDSLKAHLKRAEQFEHLEKYKEAHFDYQAVLRIDPANQQALRSNNRVNSHLLSVYGPTWRTKITEAKPTSATSQALLDNEPQSTPASVYLSSGPQKVNKVETKPEPLKKSVAERFGECKERGNNFVKQSKRCPTPSKAFLIGPKAPFRLYPSLRKTIAPITKGKHNEAVSCYTECISINPNEVASYTNRALCYLKLDKIFVELNIKLNQIFGELNIKLNQIFGELNIKLNQIFGELNIKNDLAEKDANTALGLQPDNVKALYRRALARKALGKYDTAAKDLLSLVKIDSKNMSGKKELDTVLELCRKERRETQKSQPKGKTNSRPPANKEKPASGKTTAEGNNVRRRRVVIDEVNNDDEDSEEENASSKKTPCPASKKAPPNNQQAKKGGKDQPSKQAGNTTPTRGTKQKKIHLNKPTPYDFFQAWNTVRRNDLTSYAEILRQVEPKMLPKILSNKLDADMFRNMIGAISTQLIPNGEEKLSFQILQNVCQAQRFDMAIMFLGRQDIQDLQDLFAWLGSSQKLLSSIDSKTFTIVKNKYNA</sequence>
<dbReference type="PANTHER" id="PTHR45984:SF1">
    <property type="entry name" value="SPAG1 AXONEMAL DYNEIN ASSEMBLY FACTOR"/>
    <property type="match status" value="1"/>
</dbReference>
<feature type="compositionally biased region" description="Acidic residues" evidence="6">
    <location>
        <begin position="903"/>
        <end position="914"/>
    </location>
</feature>
<protein>
    <recommendedName>
        <fullName evidence="7">RNA-polymerase II-associated protein 3-like C-terminal domain-containing protein</fullName>
    </recommendedName>
</protein>
<dbReference type="PhylomeDB" id="A7SYL2"/>
<dbReference type="SMART" id="SM00028">
    <property type="entry name" value="TPR"/>
    <property type="match status" value="8"/>
</dbReference>
<dbReference type="STRING" id="45351.A7SYL2"/>
<feature type="domain" description="RNA-polymerase II-associated protein 3-like C-terminal" evidence="7">
    <location>
        <begin position="967"/>
        <end position="1055"/>
    </location>
</feature>
<feature type="compositionally biased region" description="Polar residues" evidence="6">
    <location>
        <begin position="341"/>
        <end position="350"/>
    </location>
</feature>
<name>A7SYL2_NEMVE</name>
<feature type="region of interest" description="Disordered" evidence="6">
    <location>
        <begin position="325"/>
        <end position="395"/>
    </location>
</feature>
<feature type="compositionally biased region" description="Acidic residues" evidence="6">
    <location>
        <begin position="362"/>
        <end position="376"/>
    </location>
</feature>
<dbReference type="InterPro" id="IPR051982">
    <property type="entry name" value="CiliaryAsmbly_MitoImport"/>
</dbReference>
<feature type="repeat" description="TPR" evidence="5">
    <location>
        <begin position="282"/>
        <end position="315"/>
    </location>
</feature>
<reference evidence="8 9" key="1">
    <citation type="journal article" date="2007" name="Science">
        <title>Sea anemone genome reveals ancestral eumetazoan gene repertoire and genomic organization.</title>
        <authorList>
            <person name="Putnam N.H."/>
            <person name="Srivastava M."/>
            <person name="Hellsten U."/>
            <person name="Dirks B."/>
            <person name="Chapman J."/>
            <person name="Salamov A."/>
            <person name="Terry A."/>
            <person name="Shapiro H."/>
            <person name="Lindquist E."/>
            <person name="Kapitonov V.V."/>
            <person name="Jurka J."/>
            <person name="Genikhovich G."/>
            <person name="Grigoriev I.V."/>
            <person name="Lucas S.M."/>
            <person name="Steele R.E."/>
            <person name="Finnerty J.R."/>
            <person name="Technau U."/>
            <person name="Martindale M.Q."/>
            <person name="Rokhsar D.S."/>
        </authorList>
    </citation>
    <scope>NUCLEOTIDE SEQUENCE [LARGE SCALE GENOMIC DNA]</scope>
    <source>
        <strain evidence="9">CH2 X CH6</strain>
    </source>
</reference>
<feature type="region of interest" description="Disordered" evidence="6">
    <location>
        <begin position="857"/>
        <end position="965"/>
    </location>
</feature>
<evidence type="ECO:0000313" key="9">
    <source>
        <dbReference type="Proteomes" id="UP000001593"/>
    </source>
</evidence>
<dbReference type="HOGENOM" id="CLU_008405_1_0_1"/>
<keyword evidence="9" id="KW-1185">Reference proteome</keyword>
<evidence type="ECO:0000256" key="1">
    <source>
        <dbReference type="ARBA" id="ARBA00004496"/>
    </source>
</evidence>
<gene>
    <name evidence="8" type="ORF">NEMVEDRAFT_v1g248100</name>
</gene>
<feature type="compositionally biased region" description="Polar residues" evidence="6">
    <location>
        <begin position="863"/>
        <end position="874"/>
    </location>
</feature>
<keyword evidence="3" id="KW-0677">Repeat</keyword>
<feature type="region of interest" description="Disordered" evidence="6">
    <location>
        <begin position="455"/>
        <end position="474"/>
    </location>
</feature>
<feature type="region of interest" description="Disordered" evidence="6">
    <location>
        <begin position="619"/>
        <end position="654"/>
    </location>
</feature>
<dbReference type="GO" id="GO:0031072">
    <property type="term" value="F:heat shock protein binding"/>
    <property type="evidence" value="ECO:0000318"/>
    <property type="project" value="GO_Central"/>
</dbReference>
<feature type="compositionally biased region" description="Polar residues" evidence="6">
    <location>
        <begin position="944"/>
        <end position="955"/>
    </location>
</feature>
<evidence type="ECO:0000313" key="8">
    <source>
        <dbReference type="EMBL" id="EDO31207.1"/>
    </source>
</evidence>
<evidence type="ECO:0000256" key="3">
    <source>
        <dbReference type="ARBA" id="ARBA00022737"/>
    </source>
</evidence>
<evidence type="ECO:0000256" key="5">
    <source>
        <dbReference type="PROSITE-ProRule" id="PRU00339"/>
    </source>
</evidence>
<feature type="repeat" description="TPR" evidence="5">
    <location>
        <begin position="248"/>
        <end position="281"/>
    </location>
</feature>
<dbReference type="AlphaFoldDB" id="A7SYL2"/>
<proteinExistence type="predicted"/>
<dbReference type="SUPFAM" id="SSF48452">
    <property type="entry name" value="TPR-like"/>
    <property type="match status" value="1"/>
</dbReference>
<dbReference type="GO" id="GO:0006626">
    <property type="term" value="P:protein targeting to mitochondrion"/>
    <property type="evidence" value="ECO:0000318"/>
    <property type="project" value="GO_Central"/>
</dbReference>
<dbReference type="InParanoid" id="A7SYL2"/>
<dbReference type="EMBL" id="DS469926">
    <property type="protein sequence ID" value="EDO31207.1"/>
    <property type="molecule type" value="Genomic_DNA"/>
</dbReference>
<feature type="compositionally biased region" description="Polar residues" evidence="6">
    <location>
        <begin position="619"/>
        <end position="644"/>
    </location>
</feature>
<dbReference type="GO" id="GO:0005829">
    <property type="term" value="C:cytosol"/>
    <property type="evidence" value="ECO:0000318"/>
    <property type="project" value="GO_Central"/>
</dbReference>